<gene>
    <name evidence="1" type="ORF">FZD51_01455</name>
</gene>
<evidence type="ECO:0000313" key="2">
    <source>
        <dbReference type="Proteomes" id="UP000322139"/>
    </source>
</evidence>
<name>A0A5D4RQZ1_9BACI</name>
<proteinExistence type="predicted"/>
<dbReference type="EMBL" id="VTER01000001">
    <property type="protein sequence ID" value="TYS52134.1"/>
    <property type="molecule type" value="Genomic_DNA"/>
</dbReference>
<dbReference type="RefSeq" id="WP_148973114.1">
    <property type="nucleotide sequence ID" value="NZ_JBNIKT010000018.1"/>
</dbReference>
<comment type="caution">
    <text evidence="1">The sequence shown here is derived from an EMBL/GenBank/DDBJ whole genome shotgun (WGS) entry which is preliminary data.</text>
</comment>
<dbReference type="AlphaFoldDB" id="A0A5D4RQZ1"/>
<protein>
    <submittedName>
        <fullName evidence="1">Uncharacterized protein</fullName>
    </submittedName>
</protein>
<accession>A0A5D4RQZ1</accession>
<evidence type="ECO:0000313" key="1">
    <source>
        <dbReference type="EMBL" id="TYS52134.1"/>
    </source>
</evidence>
<reference evidence="1 2" key="1">
    <citation type="submission" date="2019-08" db="EMBL/GenBank/DDBJ databases">
        <title>Bacillus genomes from the desert of Cuatro Cienegas, Coahuila.</title>
        <authorList>
            <person name="Olmedo-Alvarez G."/>
        </authorList>
    </citation>
    <scope>NUCLEOTIDE SEQUENCE [LARGE SCALE GENOMIC DNA]</scope>
    <source>
        <strain evidence="1 2">CH446_14T</strain>
    </source>
</reference>
<dbReference type="Proteomes" id="UP000322139">
    <property type="component" value="Unassembled WGS sequence"/>
</dbReference>
<sequence>MLTTVQFKTLTVNQIKNSSGIFYGQNTPVYWQHTGKISEGFGKVAGKGNKISRNYTRVAQSREGS</sequence>
<organism evidence="1 2">
    <name type="scientific">Bacillus infantis</name>
    <dbReference type="NCBI Taxonomy" id="324767"/>
    <lineage>
        <taxon>Bacteria</taxon>
        <taxon>Bacillati</taxon>
        <taxon>Bacillota</taxon>
        <taxon>Bacilli</taxon>
        <taxon>Bacillales</taxon>
        <taxon>Bacillaceae</taxon>
        <taxon>Bacillus</taxon>
    </lineage>
</organism>